<reference evidence="3" key="1">
    <citation type="submission" date="2022-11" db="UniProtKB">
        <authorList>
            <consortium name="WormBaseParasite"/>
        </authorList>
    </citation>
    <scope>IDENTIFICATION</scope>
</reference>
<protein>
    <submittedName>
        <fullName evidence="3">Uncharacterized protein</fullName>
    </submittedName>
</protein>
<organism evidence="2 3">
    <name type="scientific">Meloidogyne incognita</name>
    <name type="common">Southern root-knot nematode worm</name>
    <name type="synonym">Oxyuris incognita</name>
    <dbReference type="NCBI Taxonomy" id="6306"/>
    <lineage>
        <taxon>Eukaryota</taxon>
        <taxon>Metazoa</taxon>
        <taxon>Ecdysozoa</taxon>
        <taxon>Nematoda</taxon>
        <taxon>Chromadorea</taxon>
        <taxon>Rhabditida</taxon>
        <taxon>Tylenchina</taxon>
        <taxon>Tylenchomorpha</taxon>
        <taxon>Tylenchoidea</taxon>
        <taxon>Meloidogynidae</taxon>
        <taxon>Meloidogyninae</taxon>
        <taxon>Meloidogyne</taxon>
        <taxon>Meloidogyne incognita group</taxon>
    </lineage>
</organism>
<evidence type="ECO:0000313" key="3">
    <source>
        <dbReference type="WBParaSite" id="Minc3s01688g25605"/>
    </source>
</evidence>
<evidence type="ECO:0000313" key="2">
    <source>
        <dbReference type="Proteomes" id="UP000887563"/>
    </source>
</evidence>
<dbReference type="WBParaSite" id="Minc3s01688g25605">
    <property type="protein sequence ID" value="Minc3s01688g25605"/>
    <property type="gene ID" value="Minc3s01688g25605"/>
</dbReference>
<proteinExistence type="predicted"/>
<evidence type="ECO:0000256" key="1">
    <source>
        <dbReference type="SAM" id="MobiDB-lite"/>
    </source>
</evidence>
<accession>A0A914MG24</accession>
<feature type="region of interest" description="Disordered" evidence="1">
    <location>
        <begin position="1"/>
        <end position="28"/>
    </location>
</feature>
<dbReference type="Proteomes" id="UP000887563">
    <property type="component" value="Unplaced"/>
</dbReference>
<keyword evidence="2" id="KW-1185">Reference proteome</keyword>
<name>A0A914MG24_MELIC</name>
<sequence>MNSSFSSYFSDDEEDQSPDLFHSQRRKRQQLMHHSAAMRLCRRGSPPFAQASEIRFLFTNLISRLIY</sequence>
<dbReference type="AlphaFoldDB" id="A0A914MG24"/>